<dbReference type="PANTHER" id="PTHR12110">
    <property type="entry name" value="HYDROXYPYRUVATE ISOMERASE"/>
    <property type="match status" value="1"/>
</dbReference>
<feature type="domain" description="Xylose isomerase-like TIM barrel" evidence="1">
    <location>
        <begin position="37"/>
        <end position="266"/>
    </location>
</feature>
<dbReference type="AlphaFoldDB" id="A0AA37NST3"/>
<dbReference type="InterPro" id="IPR050312">
    <property type="entry name" value="IolE/XylAMocC-like"/>
</dbReference>
<dbReference type="InterPro" id="IPR036237">
    <property type="entry name" value="Xyl_isomerase-like_sf"/>
</dbReference>
<dbReference type="EMBL" id="BQOL01000002">
    <property type="protein sequence ID" value="GKI20442.1"/>
    <property type="molecule type" value="Genomic_DNA"/>
</dbReference>
<keyword evidence="2" id="KW-0255">Endonuclease</keyword>
<name>A0AA37NST3_9BACT</name>
<accession>A0AA37NST3</accession>
<dbReference type="SUPFAM" id="SSF51658">
    <property type="entry name" value="Xylose isomerase-like"/>
    <property type="match status" value="1"/>
</dbReference>
<dbReference type="InterPro" id="IPR013022">
    <property type="entry name" value="Xyl_isomerase-like_TIM-brl"/>
</dbReference>
<dbReference type="Proteomes" id="UP001055105">
    <property type="component" value="Unassembled WGS sequence"/>
</dbReference>
<dbReference type="GO" id="GO:0004519">
    <property type="term" value="F:endonuclease activity"/>
    <property type="evidence" value="ECO:0007669"/>
    <property type="project" value="UniProtKB-KW"/>
</dbReference>
<evidence type="ECO:0000259" key="1">
    <source>
        <dbReference type="Pfam" id="PF01261"/>
    </source>
</evidence>
<dbReference type="RefSeq" id="WP_244077143.1">
    <property type="nucleotide sequence ID" value="NZ_AP025581.1"/>
</dbReference>
<keyword evidence="2" id="KW-0378">Hydrolase</keyword>
<sequence length="281" mass="31474">MKGLFLGLFLMLGGVLYAARPMGTSLGILGGPTTEKLAEVRDAGIGYVEVTFHAFTHKTPDAECYAEAFALRDRLDKAGLKVWSCHLPFGRNCDISVVNPEQRERNVAYIERMIRLSAIFRPQRLVLHPGSRPVPEEERSKRERCAANSICRLSLAAKEIGAVLCVENMPHSIGRTSAEMLRLIGGCTEAMVCFDTNHLLLESHADFIGALGDRIATVHLSDYDGRDERHWLPGRGVIDWPDLCRRLRRTGYRGVYIFEVHHGEATCRDLVKAYGQVLRKK</sequence>
<dbReference type="Gene3D" id="3.20.20.150">
    <property type="entry name" value="Divalent-metal-dependent TIM barrel enzymes"/>
    <property type="match status" value="1"/>
</dbReference>
<reference evidence="2" key="1">
    <citation type="submission" date="2022-01" db="EMBL/GenBank/DDBJ databases">
        <title>Novel bile acid biosynthetic pathways are enriched in the microbiome of centenarians.</title>
        <authorList>
            <person name="Sato Y."/>
            <person name="Atarashi K."/>
            <person name="Plichta R.D."/>
            <person name="Arai Y."/>
            <person name="Sasajima S."/>
            <person name="Kearney M.S."/>
            <person name="Suda W."/>
            <person name="Takeshita K."/>
            <person name="Sasaki T."/>
            <person name="Okamoto S."/>
            <person name="Skelly N.A."/>
            <person name="Okamura Y."/>
            <person name="Vlamakis H."/>
            <person name="Li Y."/>
            <person name="Tanoue T."/>
            <person name="Takei H."/>
            <person name="Nittono H."/>
            <person name="Narushima S."/>
            <person name="Irie J."/>
            <person name="Itoh H."/>
            <person name="Moriya K."/>
            <person name="Sugiura Y."/>
            <person name="Suematsu M."/>
            <person name="Moritoki N."/>
            <person name="Shibata S."/>
            <person name="Littman R.D."/>
            <person name="Fischbach A.M."/>
            <person name="Uwamino Y."/>
            <person name="Inoue T."/>
            <person name="Honda A."/>
            <person name="Hattori M."/>
            <person name="Murai T."/>
            <person name="Xavier J.R."/>
            <person name="Hirose N."/>
            <person name="Honda K."/>
        </authorList>
    </citation>
    <scope>NUCLEOTIDE SEQUENCE</scope>
    <source>
        <strain evidence="2">CE91-St16</strain>
    </source>
</reference>
<gene>
    <name evidence="2" type="ORF">CE91St16_33500</name>
</gene>
<evidence type="ECO:0000313" key="3">
    <source>
        <dbReference type="Proteomes" id="UP001055105"/>
    </source>
</evidence>
<evidence type="ECO:0000313" key="2">
    <source>
        <dbReference type="EMBL" id="GKI20442.1"/>
    </source>
</evidence>
<proteinExistence type="predicted"/>
<protein>
    <submittedName>
        <fullName evidence="2">Endonuclease</fullName>
    </submittedName>
</protein>
<keyword evidence="2" id="KW-0540">Nuclease</keyword>
<organism evidence="2 3">
    <name type="scientific">Alistipes finegoldii</name>
    <dbReference type="NCBI Taxonomy" id="214856"/>
    <lineage>
        <taxon>Bacteria</taxon>
        <taxon>Pseudomonadati</taxon>
        <taxon>Bacteroidota</taxon>
        <taxon>Bacteroidia</taxon>
        <taxon>Bacteroidales</taxon>
        <taxon>Rikenellaceae</taxon>
        <taxon>Alistipes</taxon>
    </lineage>
</organism>
<dbReference type="Pfam" id="PF01261">
    <property type="entry name" value="AP_endonuc_2"/>
    <property type="match status" value="1"/>
</dbReference>
<comment type="caution">
    <text evidence="2">The sequence shown here is derived from an EMBL/GenBank/DDBJ whole genome shotgun (WGS) entry which is preliminary data.</text>
</comment>
<dbReference type="PANTHER" id="PTHR12110:SF53">
    <property type="entry name" value="BLR5974 PROTEIN"/>
    <property type="match status" value="1"/>
</dbReference>